<evidence type="ECO:0000313" key="1">
    <source>
        <dbReference type="EMBL" id="CAG7885109.1"/>
    </source>
</evidence>
<protein>
    <submittedName>
        <fullName evidence="1">Uncharacterized protein</fullName>
    </submittedName>
</protein>
<evidence type="ECO:0000313" key="2">
    <source>
        <dbReference type="Proteomes" id="UP000694005"/>
    </source>
</evidence>
<dbReference type="AlphaFoldDB" id="A0A8D9GRL6"/>
<gene>
    <name evidence="1" type="ORF">BRAPAZ1V2_A03P64520.2</name>
</gene>
<accession>A0A8D9GRL6</accession>
<sequence>MTLNLFLFEGKEYSAIDTVAKVVEDSSHWFEAQKR</sequence>
<name>A0A8D9GRL6_BRACM</name>
<organism evidence="1 2">
    <name type="scientific">Brassica campestris</name>
    <name type="common">Field mustard</name>
    <dbReference type="NCBI Taxonomy" id="3711"/>
    <lineage>
        <taxon>Eukaryota</taxon>
        <taxon>Viridiplantae</taxon>
        <taxon>Streptophyta</taxon>
        <taxon>Embryophyta</taxon>
        <taxon>Tracheophyta</taxon>
        <taxon>Spermatophyta</taxon>
        <taxon>Magnoliopsida</taxon>
        <taxon>eudicotyledons</taxon>
        <taxon>Gunneridae</taxon>
        <taxon>Pentapetalae</taxon>
        <taxon>rosids</taxon>
        <taxon>malvids</taxon>
        <taxon>Brassicales</taxon>
        <taxon>Brassicaceae</taxon>
        <taxon>Brassiceae</taxon>
        <taxon>Brassica</taxon>
    </lineage>
</organism>
<proteinExistence type="predicted"/>
<dbReference type="Gramene" id="A03p64520.2_BraZ1">
    <property type="protein sequence ID" value="A03p64520.2_BraZ1.CDS"/>
    <property type="gene ID" value="A03g64520.2_BraZ1"/>
</dbReference>
<dbReference type="EMBL" id="LS974619">
    <property type="protein sequence ID" value="CAG7885109.1"/>
    <property type="molecule type" value="Genomic_DNA"/>
</dbReference>
<dbReference type="Proteomes" id="UP000694005">
    <property type="component" value="Chromosome A03"/>
</dbReference>
<reference evidence="1 2" key="1">
    <citation type="submission" date="2021-07" db="EMBL/GenBank/DDBJ databases">
        <authorList>
            <consortium name="Genoscope - CEA"/>
            <person name="William W."/>
        </authorList>
    </citation>
    <scope>NUCLEOTIDE SEQUENCE [LARGE SCALE GENOMIC DNA]</scope>
</reference>